<reference evidence="1 2" key="1">
    <citation type="submission" date="2020-06" db="EMBL/GenBank/DDBJ databases">
        <title>Frischella cerana isolated from Apis cerana gut homogenate.</title>
        <authorList>
            <person name="Wolter L.A."/>
            <person name="Suenami S."/>
            <person name="Miyazaki R."/>
        </authorList>
    </citation>
    <scope>NUCLEOTIDE SEQUENCE [LARGE SCALE GENOMIC DNA]</scope>
    <source>
        <strain evidence="1 2">Ac13</strain>
    </source>
</reference>
<evidence type="ECO:0000313" key="1">
    <source>
        <dbReference type="EMBL" id="MBC9130694.1"/>
    </source>
</evidence>
<keyword evidence="2" id="KW-1185">Reference proteome</keyword>
<gene>
    <name evidence="1" type="ORF">FcAc13_05150</name>
</gene>
<protein>
    <submittedName>
        <fullName evidence="1">Uncharacterized protein</fullName>
    </submittedName>
</protein>
<dbReference type="RefSeq" id="WP_187755142.1">
    <property type="nucleotide sequence ID" value="NZ_JABURY010000011.1"/>
</dbReference>
<sequence length="73" mass="8337">MNLSKATKKAQLVINELGLSQSNINLIAQIIKNCSDELSVDNSFKLALRQQEESYKYMESQEGMKQLKEMLEV</sequence>
<comment type="caution">
    <text evidence="1">The sequence shown here is derived from an EMBL/GenBank/DDBJ whole genome shotgun (WGS) entry which is preliminary data.</text>
</comment>
<accession>A0ABR7QWV2</accession>
<evidence type="ECO:0000313" key="2">
    <source>
        <dbReference type="Proteomes" id="UP000651208"/>
    </source>
</evidence>
<dbReference type="EMBL" id="JABURY010000011">
    <property type="protein sequence ID" value="MBC9130694.1"/>
    <property type="molecule type" value="Genomic_DNA"/>
</dbReference>
<organism evidence="1 2">
    <name type="scientific">Frischella japonica</name>
    <dbReference type="NCBI Taxonomy" id="2741544"/>
    <lineage>
        <taxon>Bacteria</taxon>
        <taxon>Pseudomonadati</taxon>
        <taxon>Pseudomonadota</taxon>
        <taxon>Gammaproteobacteria</taxon>
        <taxon>Orbales</taxon>
        <taxon>Orbaceae</taxon>
        <taxon>Frischella</taxon>
    </lineage>
</organism>
<dbReference type="Proteomes" id="UP000651208">
    <property type="component" value="Unassembled WGS sequence"/>
</dbReference>
<name>A0ABR7QWV2_9GAMM</name>
<proteinExistence type="predicted"/>